<dbReference type="Proteomes" id="UP001597542">
    <property type="component" value="Unassembled WGS sequence"/>
</dbReference>
<evidence type="ECO:0000313" key="1">
    <source>
        <dbReference type="EMBL" id="MFD2483782.1"/>
    </source>
</evidence>
<dbReference type="RefSeq" id="WP_344284203.1">
    <property type="nucleotide sequence ID" value="NZ_BAAAHV010000022.1"/>
</dbReference>
<evidence type="ECO:0000313" key="2">
    <source>
        <dbReference type="Proteomes" id="UP001597542"/>
    </source>
</evidence>
<name>A0ABW5I4U7_9PSEU</name>
<accession>A0ABW5I4U7</accession>
<protein>
    <submittedName>
        <fullName evidence="1">Uncharacterized protein</fullName>
    </submittedName>
</protein>
<proteinExistence type="predicted"/>
<sequence>MGFAKRAVGGQERVAVWVRHQFTVNEAVEAVLASHAAAYGGSLSVAVGELSVRGVRADLRRAGRGRQSGGMRALPVDAESVVRRFQTARVRGQLVRLGMFPAAAAGGRGEGAAQEVVVEHQFTFAEAVAAVMGVKSMVRPVPGRRIVPLTAGEVRSALWWSAGHGPDGVLMEQWRAEPADGPLNRLAGWVRGELVRLRVFTGPAAERG</sequence>
<gene>
    <name evidence="1" type="ORF">ACFSUT_26125</name>
</gene>
<comment type="caution">
    <text evidence="1">The sequence shown here is derived from an EMBL/GenBank/DDBJ whole genome shotgun (WGS) entry which is preliminary data.</text>
</comment>
<organism evidence="1 2">
    <name type="scientific">Amycolatopsis albidoflavus</name>
    <dbReference type="NCBI Taxonomy" id="102226"/>
    <lineage>
        <taxon>Bacteria</taxon>
        <taxon>Bacillati</taxon>
        <taxon>Actinomycetota</taxon>
        <taxon>Actinomycetes</taxon>
        <taxon>Pseudonocardiales</taxon>
        <taxon>Pseudonocardiaceae</taxon>
        <taxon>Amycolatopsis</taxon>
    </lineage>
</organism>
<keyword evidence="2" id="KW-1185">Reference proteome</keyword>
<reference evidence="2" key="1">
    <citation type="journal article" date="2019" name="Int. J. Syst. Evol. Microbiol.">
        <title>The Global Catalogue of Microorganisms (GCM) 10K type strain sequencing project: providing services to taxonomists for standard genome sequencing and annotation.</title>
        <authorList>
            <consortium name="The Broad Institute Genomics Platform"/>
            <consortium name="The Broad Institute Genome Sequencing Center for Infectious Disease"/>
            <person name="Wu L."/>
            <person name="Ma J."/>
        </authorList>
    </citation>
    <scope>NUCLEOTIDE SEQUENCE [LARGE SCALE GENOMIC DNA]</scope>
    <source>
        <strain evidence="2">CGMCC 4.7638</strain>
    </source>
</reference>
<dbReference type="EMBL" id="JBHUKQ010000014">
    <property type="protein sequence ID" value="MFD2483782.1"/>
    <property type="molecule type" value="Genomic_DNA"/>
</dbReference>